<reference evidence="1 2" key="1">
    <citation type="submission" date="2019-03" db="EMBL/GenBank/DDBJ databases">
        <title>Draft genome sequences of novel Actinobacteria.</title>
        <authorList>
            <person name="Sahin N."/>
            <person name="Ay H."/>
            <person name="Saygin H."/>
        </authorList>
    </citation>
    <scope>NUCLEOTIDE SEQUENCE [LARGE SCALE GENOMIC DNA]</scope>
    <source>
        <strain evidence="1 2">H3C3</strain>
    </source>
</reference>
<gene>
    <name evidence="1" type="ORF">E1298_41710</name>
</gene>
<name>A0A4R5A3C9_9ACTN</name>
<sequence length="102" mass="11037">MSDRFDGTEHPHAYSRLFELGNALEMRRFETSLGARAVLVVQRGDATGRVQSITCTPRPDDGGRLWFYSLGEPIAQADQVIDAAVIIAADLAPSDVTTGDDS</sequence>
<evidence type="ECO:0000313" key="2">
    <source>
        <dbReference type="Proteomes" id="UP000294513"/>
    </source>
</evidence>
<protein>
    <submittedName>
        <fullName evidence="1">Uncharacterized protein</fullName>
    </submittedName>
</protein>
<keyword evidence="2" id="KW-1185">Reference proteome</keyword>
<dbReference type="RefSeq" id="WP_131902911.1">
    <property type="nucleotide sequence ID" value="NZ_SMKU01000421.1"/>
</dbReference>
<proteinExistence type="predicted"/>
<accession>A0A4R5A3C9</accession>
<dbReference type="EMBL" id="SMKU01000421">
    <property type="protein sequence ID" value="TDD65109.1"/>
    <property type="molecule type" value="Genomic_DNA"/>
</dbReference>
<comment type="caution">
    <text evidence="1">The sequence shown here is derived from an EMBL/GenBank/DDBJ whole genome shotgun (WGS) entry which is preliminary data.</text>
</comment>
<evidence type="ECO:0000313" key="1">
    <source>
        <dbReference type="EMBL" id="TDD65109.1"/>
    </source>
</evidence>
<dbReference type="OrthoDB" id="3483930at2"/>
<organism evidence="1 2">
    <name type="scientific">Actinomadura rubrisoli</name>
    <dbReference type="NCBI Taxonomy" id="2530368"/>
    <lineage>
        <taxon>Bacteria</taxon>
        <taxon>Bacillati</taxon>
        <taxon>Actinomycetota</taxon>
        <taxon>Actinomycetes</taxon>
        <taxon>Streptosporangiales</taxon>
        <taxon>Thermomonosporaceae</taxon>
        <taxon>Actinomadura</taxon>
    </lineage>
</organism>
<dbReference type="AlphaFoldDB" id="A0A4R5A3C9"/>
<dbReference type="Proteomes" id="UP000294513">
    <property type="component" value="Unassembled WGS sequence"/>
</dbReference>